<dbReference type="InterPro" id="IPR000683">
    <property type="entry name" value="Gfo/Idh/MocA-like_OxRdtase_N"/>
</dbReference>
<feature type="domain" description="Gfo/Idh/MocA-like oxidoreductase N-terminal" evidence="2">
    <location>
        <begin position="1"/>
        <end position="117"/>
    </location>
</feature>
<protein>
    <submittedName>
        <fullName evidence="4">Oxidoreductase</fullName>
    </submittedName>
</protein>
<feature type="domain" description="GFO/IDH/MocA-like oxidoreductase" evidence="3">
    <location>
        <begin position="128"/>
        <end position="266"/>
    </location>
</feature>
<dbReference type="SUPFAM" id="SSF51735">
    <property type="entry name" value="NAD(P)-binding Rossmann-fold domains"/>
    <property type="match status" value="1"/>
</dbReference>
<dbReference type="InterPro" id="IPR036291">
    <property type="entry name" value="NAD(P)-bd_dom_sf"/>
</dbReference>
<dbReference type="Gene3D" id="3.30.360.10">
    <property type="entry name" value="Dihydrodipicolinate Reductase, domain 2"/>
    <property type="match status" value="1"/>
</dbReference>
<dbReference type="Pfam" id="PF22725">
    <property type="entry name" value="GFO_IDH_MocA_C3"/>
    <property type="match status" value="1"/>
</dbReference>
<proteinExistence type="predicted"/>
<evidence type="ECO:0000256" key="1">
    <source>
        <dbReference type="ARBA" id="ARBA00023002"/>
    </source>
</evidence>
<dbReference type="InterPro" id="IPR050463">
    <property type="entry name" value="Gfo/Idh/MocA_oxidrdct_glycsds"/>
</dbReference>
<evidence type="ECO:0000313" key="4">
    <source>
        <dbReference type="EMBL" id="CAF31590.1"/>
    </source>
</evidence>
<dbReference type="Gene3D" id="3.40.50.720">
    <property type="entry name" value="NAD(P)-binding Rossmann-like Domain"/>
    <property type="match status" value="1"/>
</dbReference>
<gene>
    <name evidence="4" type="primary">kanD2</name>
</gene>
<dbReference type="SUPFAM" id="SSF55347">
    <property type="entry name" value="Glyceraldehyde-3-phosphate dehydrogenase-like, C-terminal domain"/>
    <property type="match status" value="1"/>
</dbReference>
<dbReference type="Pfam" id="PF01408">
    <property type="entry name" value="GFO_IDH_MocA"/>
    <property type="match status" value="1"/>
</dbReference>
<dbReference type="GO" id="GO:0000166">
    <property type="term" value="F:nucleotide binding"/>
    <property type="evidence" value="ECO:0007669"/>
    <property type="project" value="InterPro"/>
</dbReference>
<evidence type="ECO:0000259" key="2">
    <source>
        <dbReference type="Pfam" id="PF01408"/>
    </source>
</evidence>
<organism evidence="4">
    <name type="scientific">Streptomyces kanamyceticus</name>
    <dbReference type="NCBI Taxonomy" id="1967"/>
    <lineage>
        <taxon>Bacteria</taxon>
        <taxon>Bacillati</taxon>
        <taxon>Actinomycetota</taxon>
        <taxon>Actinomycetes</taxon>
        <taxon>Kitasatosporales</taxon>
        <taxon>Streptomycetaceae</taxon>
        <taxon>Streptomyces</taxon>
    </lineage>
</organism>
<dbReference type="EMBL" id="AJ628422">
    <property type="protein sequence ID" value="CAF31590.1"/>
    <property type="molecule type" value="Genomic_DNA"/>
</dbReference>
<evidence type="ECO:0000259" key="3">
    <source>
        <dbReference type="Pfam" id="PF22725"/>
    </source>
</evidence>
<dbReference type="AlphaFoldDB" id="Q2MFV1"/>
<keyword evidence="1" id="KW-0560">Oxidoreductase</keyword>
<name>Q2MFV1_STRKN</name>
<sequence>MRVGVVGAGFMGGVHAEVVAAHPGARLEAVHDLDPAAARDLAERFRAERAEPSWADLLADPAIDLLIITTPNGLHHRQAAEALRAGKHVLVEKPLGVTPEQVAELVELAGRHDRVLAHGSNFVHSPKFVRARQLVADTEAFGRPHLVRVVFRNSGPEAAWAASKDLAGGGALLDLGCHAVELCRWLLDGADVESVSARLQRVRPPHDAEADRASGTAGTARVALEDQALLVMEFADGAVGQCDVSWVTQGGEQVTAEIIGTKGRVEVDLWTGMGLRAYSDKGYQDVWDPEQGWVHPEWEWIRASGYYHQDGTVIEAVGQGIPLTHGPAEALASARVLATGYRSHAEGRVLRLSGAPVGPGASTTAAGSE</sequence>
<dbReference type="PANTHER" id="PTHR43818">
    <property type="entry name" value="BCDNA.GH03377"/>
    <property type="match status" value="1"/>
</dbReference>
<accession>Q2MFV1</accession>
<dbReference type="PANTHER" id="PTHR43818:SF11">
    <property type="entry name" value="BCDNA.GH03377"/>
    <property type="match status" value="1"/>
</dbReference>
<dbReference type="GO" id="GO:0016491">
    <property type="term" value="F:oxidoreductase activity"/>
    <property type="evidence" value="ECO:0007669"/>
    <property type="project" value="UniProtKB-KW"/>
</dbReference>
<dbReference type="InterPro" id="IPR055170">
    <property type="entry name" value="GFO_IDH_MocA-like_dom"/>
</dbReference>
<reference evidence="4" key="1">
    <citation type="submission" date="2004-02" db="EMBL/GenBank/DDBJ databases">
        <title>Cloning and sequencing of the kanamycin biosynthetic gene cluster from Streptomyces kanamyceticus DSM 40500.</title>
        <authorList>
            <person name="Aboshanab K.M.A."/>
            <person name="Schmidt-Beissner H."/>
            <person name="Wehmeier U.F."/>
            <person name="Welzel K."/>
            <person name="Vente A."/>
            <person name="Piepersberg W."/>
        </authorList>
    </citation>
    <scope>NUCLEOTIDE SEQUENCE</scope>
    <source>
        <strain evidence="4">DSM 40500</strain>
    </source>
</reference>